<evidence type="ECO:0000313" key="4">
    <source>
        <dbReference type="Proteomes" id="UP001596287"/>
    </source>
</evidence>
<protein>
    <submittedName>
        <fullName evidence="3">SRPBCC domain-containing protein</fullName>
    </submittedName>
</protein>
<dbReference type="Proteomes" id="UP001596287">
    <property type="component" value="Unassembled WGS sequence"/>
</dbReference>
<gene>
    <name evidence="3" type="ORF">ACFPVY_09415</name>
</gene>
<dbReference type="InterPro" id="IPR013538">
    <property type="entry name" value="ASHA1/2-like_C"/>
</dbReference>
<name>A0ABW1PPZ2_9FLAO</name>
<dbReference type="RefSeq" id="WP_379791732.1">
    <property type="nucleotide sequence ID" value="NZ_JBHSQB010000007.1"/>
</dbReference>
<dbReference type="Pfam" id="PF08327">
    <property type="entry name" value="AHSA1"/>
    <property type="match status" value="1"/>
</dbReference>
<comment type="similarity">
    <text evidence="1">Belongs to the AHA1 family.</text>
</comment>
<reference evidence="4" key="1">
    <citation type="journal article" date="2019" name="Int. J. Syst. Evol. Microbiol.">
        <title>The Global Catalogue of Microorganisms (GCM) 10K type strain sequencing project: providing services to taxonomists for standard genome sequencing and annotation.</title>
        <authorList>
            <consortium name="The Broad Institute Genomics Platform"/>
            <consortium name="The Broad Institute Genome Sequencing Center for Infectious Disease"/>
            <person name="Wu L."/>
            <person name="Ma J."/>
        </authorList>
    </citation>
    <scope>NUCLEOTIDE SEQUENCE [LARGE SCALE GENOMIC DNA]</scope>
    <source>
        <strain evidence="4">CCUG 49679</strain>
    </source>
</reference>
<comment type="caution">
    <text evidence="3">The sequence shown here is derived from an EMBL/GenBank/DDBJ whole genome shotgun (WGS) entry which is preliminary data.</text>
</comment>
<feature type="domain" description="Activator of Hsp90 ATPase homologue 1/2-like C-terminal" evidence="2">
    <location>
        <begin position="15"/>
        <end position="137"/>
    </location>
</feature>
<keyword evidence="4" id="KW-1185">Reference proteome</keyword>
<dbReference type="InterPro" id="IPR023393">
    <property type="entry name" value="START-like_dom_sf"/>
</dbReference>
<dbReference type="SUPFAM" id="SSF55961">
    <property type="entry name" value="Bet v1-like"/>
    <property type="match status" value="1"/>
</dbReference>
<dbReference type="EMBL" id="JBHSQB010000007">
    <property type="protein sequence ID" value="MFC6096862.1"/>
    <property type="molecule type" value="Genomic_DNA"/>
</dbReference>
<organism evidence="3 4">
    <name type="scientific">Flavobacterium qiangtangense</name>
    <dbReference type="NCBI Taxonomy" id="1442595"/>
    <lineage>
        <taxon>Bacteria</taxon>
        <taxon>Pseudomonadati</taxon>
        <taxon>Bacteroidota</taxon>
        <taxon>Flavobacteriia</taxon>
        <taxon>Flavobacteriales</taxon>
        <taxon>Flavobacteriaceae</taxon>
        <taxon>Flavobacterium</taxon>
    </lineage>
</organism>
<accession>A0ABW1PPZ2</accession>
<evidence type="ECO:0000313" key="3">
    <source>
        <dbReference type="EMBL" id="MFC6096862.1"/>
    </source>
</evidence>
<sequence>MENQKRIITIETSINAPIEKVWESATLSKHIKNWIFASDDWHSPGAENNPNDGGTFSVKMASKDGSMNYDYEGKYKSIITHKKIEYEISEGREVKLLFEEIDQFINVTLTFNPEIQNPYELQQNLWQAILDNFKKYTETL</sequence>
<proteinExistence type="inferred from homology"/>
<evidence type="ECO:0000256" key="1">
    <source>
        <dbReference type="ARBA" id="ARBA00006817"/>
    </source>
</evidence>
<evidence type="ECO:0000259" key="2">
    <source>
        <dbReference type="Pfam" id="PF08327"/>
    </source>
</evidence>
<dbReference type="Gene3D" id="3.30.530.20">
    <property type="match status" value="1"/>
</dbReference>